<reference evidence="2" key="2">
    <citation type="journal article" date="2015" name="Data Brief">
        <title>Shoot transcriptome of the giant reed, Arundo donax.</title>
        <authorList>
            <person name="Barrero R.A."/>
            <person name="Guerrero F.D."/>
            <person name="Moolhuijzen P."/>
            <person name="Goolsby J.A."/>
            <person name="Tidwell J."/>
            <person name="Bellgard S.E."/>
            <person name="Bellgard M.I."/>
        </authorList>
    </citation>
    <scope>NUCLEOTIDE SEQUENCE</scope>
    <source>
        <tissue evidence="2">Shoot tissue taken approximately 20 cm above the soil surface</tissue>
    </source>
</reference>
<feature type="transmembrane region" description="Helical" evidence="1">
    <location>
        <begin position="12"/>
        <end position="32"/>
    </location>
</feature>
<keyword evidence="1" id="KW-0812">Transmembrane</keyword>
<keyword evidence="1" id="KW-1133">Transmembrane helix</keyword>
<proteinExistence type="predicted"/>
<protein>
    <submittedName>
        <fullName evidence="2">Uncharacterized protein</fullName>
    </submittedName>
</protein>
<accession>A0A0A8ZJ01</accession>
<evidence type="ECO:0000256" key="1">
    <source>
        <dbReference type="SAM" id="Phobius"/>
    </source>
</evidence>
<dbReference type="EMBL" id="GBRH01259104">
    <property type="protein sequence ID" value="JAD38791.1"/>
    <property type="molecule type" value="Transcribed_RNA"/>
</dbReference>
<dbReference type="AlphaFoldDB" id="A0A0A8ZJ01"/>
<evidence type="ECO:0000313" key="2">
    <source>
        <dbReference type="EMBL" id="JAD38791.1"/>
    </source>
</evidence>
<name>A0A0A8ZJ01_ARUDO</name>
<reference evidence="2" key="1">
    <citation type="submission" date="2014-09" db="EMBL/GenBank/DDBJ databases">
        <authorList>
            <person name="Magalhaes I.L.F."/>
            <person name="Oliveira U."/>
            <person name="Santos F.R."/>
            <person name="Vidigal T.H.D.A."/>
            <person name="Brescovit A.D."/>
            <person name="Santos A.J."/>
        </authorList>
    </citation>
    <scope>NUCLEOTIDE SEQUENCE</scope>
    <source>
        <tissue evidence="2">Shoot tissue taken approximately 20 cm above the soil surface</tissue>
    </source>
</reference>
<organism evidence="2">
    <name type="scientific">Arundo donax</name>
    <name type="common">Giant reed</name>
    <name type="synonym">Donax arundinaceus</name>
    <dbReference type="NCBI Taxonomy" id="35708"/>
    <lineage>
        <taxon>Eukaryota</taxon>
        <taxon>Viridiplantae</taxon>
        <taxon>Streptophyta</taxon>
        <taxon>Embryophyta</taxon>
        <taxon>Tracheophyta</taxon>
        <taxon>Spermatophyta</taxon>
        <taxon>Magnoliopsida</taxon>
        <taxon>Liliopsida</taxon>
        <taxon>Poales</taxon>
        <taxon>Poaceae</taxon>
        <taxon>PACMAD clade</taxon>
        <taxon>Arundinoideae</taxon>
        <taxon>Arundineae</taxon>
        <taxon>Arundo</taxon>
    </lineage>
</organism>
<keyword evidence="1" id="KW-0472">Membrane</keyword>
<sequence length="52" mass="6115">MLHSKLFSRVKSNIFLEYLLAIPLHHIAYIGLNVYMDAYFGANDRTEQNRTE</sequence>